<name>C0APN7_9SPIR</name>
<accession>C0APN7</accession>
<comment type="caution">
    <text evidence="1">The sequence shown here is derived from an EMBL/GenBank/DDBJ whole genome shotgun (WGS) entry which is preliminary data.</text>
</comment>
<organism evidence="1 2">
    <name type="scientific">Borreliella spielmanii A14S</name>
    <dbReference type="NCBI Taxonomy" id="498742"/>
    <lineage>
        <taxon>Bacteria</taxon>
        <taxon>Pseudomonadati</taxon>
        <taxon>Spirochaetota</taxon>
        <taxon>Spirochaetia</taxon>
        <taxon>Spirochaetales</taxon>
        <taxon>Borreliaceae</taxon>
        <taxon>Borreliella</taxon>
    </lineage>
</organism>
<dbReference type="AlphaFoldDB" id="C0APN7"/>
<evidence type="ECO:0000313" key="1">
    <source>
        <dbReference type="EMBL" id="EEF84623.1"/>
    </source>
</evidence>
<protein>
    <submittedName>
        <fullName evidence="1">Uncharacterized protein</fullName>
    </submittedName>
</protein>
<dbReference type="STRING" id="498742.BSPA14S_0886"/>
<dbReference type="HOGENOM" id="CLU_3196835_0_0_12"/>
<evidence type="ECO:0000313" key="2">
    <source>
        <dbReference type="Proteomes" id="UP000003481"/>
    </source>
</evidence>
<dbReference type="EMBL" id="ABKB02000003">
    <property type="protein sequence ID" value="EEF84623.1"/>
    <property type="molecule type" value="Genomic_DNA"/>
</dbReference>
<dbReference type="Proteomes" id="UP000003481">
    <property type="component" value="Unassembled WGS sequence"/>
</dbReference>
<sequence length="45" mass="5457">MKDQNPGYRILIIMHNLFNFSKPEQMNLRNKLFTPYKKVKFIGEI</sequence>
<reference evidence="1 2" key="1">
    <citation type="submission" date="2009-02" db="EMBL/GenBank/DDBJ databases">
        <authorList>
            <person name="Fraser-Liggett C.M."/>
            <person name="Mongodin E.F."/>
            <person name="Casjens B."/>
            <person name="Dunn J."/>
            <person name="Luft B."/>
            <person name="Qiu W."/>
            <person name="Schutzer S."/>
            <person name="Sebastian Y."/>
        </authorList>
    </citation>
    <scope>NUCLEOTIDE SEQUENCE [LARGE SCALE GENOMIC DNA]</scope>
    <source>
        <strain evidence="1 2">A14S</strain>
    </source>
</reference>
<proteinExistence type="predicted"/>
<gene>
    <name evidence="1" type="ORF">BSPA14S_0886</name>
</gene>